<dbReference type="GO" id="GO:0005509">
    <property type="term" value="F:calcium ion binding"/>
    <property type="evidence" value="ECO:0007669"/>
    <property type="project" value="InterPro"/>
</dbReference>
<accession>A0A3E2H959</accession>
<keyword evidence="5" id="KW-0175">Coiled coil</keyword>
<dbReference type="GO" id="GO:0032469">
    <property type="term" value="P:endoplasmic reticulum calcium ion homeostasis"/>
    <property type="evidence" value="ECO:0007669"/>
    <property type="project" value="InterPro"/>
</dbReference>
<dbReference type="Pfam" id="PF07946">
    <property type="entry name" value="CCDC47"/>
    <property type="match status" value="1"/>
</dbReference>
<dbReference type="STRING" id="5539.A0A3E2H959"/>
<dbReference type="GO" id="GO:0005783">
    <property type="term" value="C:endoplasmic reticulum"/>
    <property type="evidence" value="ECO:0007669"/>
    <property type="project" value="InterPro"/>
</dbReference>
<keyword evidence="4 6" id="KW-0472">Membrane</keyword>
<dbReference type="Proteomes" id="UP000258309">
    <property type="component" value="Unassembled WGS sequence"/>
</dbReference>
<keyword evidence="3 6" id="KW-1133">Transmembrane helix</keyword>
<feature type="coiled-coil region" evidence="5">
    <location>
        <begin position="445"/>
        <end position="509"/>
    </location>
</feature>
<protein>
    <recommendedName>
        <fullName evidence="9">DUF1682 domain-containing protein</fullName>
    </recommendedName>
</protein>
<sequence length="518" mass="57843">MSRTGQSQQAKTGQLYFCAAWFDGPIPGNNRNGGHHMGVYPRKGSAVVRTTPGPKNGEQYWPWGPRLNHQLACVRSPAKMAGILEGLFGGSKPSASPVPSGDADFADFAEAPEPSPVDIAVDPAGTSAAAAAAASSTGSAVPYTKWYNLHERYTWSDFQQEGIILVIIFVIAAVHLYGTRVNRRKAKKWSVAIAPALQKEFASVGFTGRSTDGLDNQELVKKLLKEKSPQDFATYATGRQNVAFVDINVNLFKRYNPFIMVMDYGLSLFFDSMPAPVERMHTTIYPFDGKEALTVPGQIPGAQELRKDTKSSYDGFVWAVVHKDTMKQLRDERYDVSITTTKDNAKLPNWATVMTESAEVTDLLLTPELVAAVEKAGDLLEHLIITDQPADKPVTLDDTTPKKRLYLSIKVPSSDDYSSVLPLFEYFLRLPDILVQSAHFRPEVMRKVRATREETIRKLQKADEEEKAEERALEREKAKKLKRDLELKALDAKAQKKYLEKEKEKELRKSQKKQTMKA</sequence>
<evidence type="ECO:0000256" key="5">
    <source>
        <dbReference type="SAM" id="Coils"/>
    </source>
</evidence>
<keyword evidence="2 6" id="KW-0812">Transmembrane</keyword>
<evidence type="ECO:0000256" key="1">
    <source>
        <dbReference type="ARBA" id="ARBA00004167"/>
    </source>
</evidence>
<dbReference type="GO" id="GO:0016020">
    <property type="term" value="C:membrane"/>
    <property type="evidence" value="ECO:0007669"/>
    <property type="project" value="UniProtKB-SubCell"/>
</dbReference>
<evidence type="ECO:0000256" key="4">
    <source>
        <dbReference type="ARBA" id="ARBA00023136"/>
    </source>
</evidence>
<dbReference type="OMA" id="FDGFVWA"/>
<evidence type="ECO:0000313" key="8">
    <source>
        <dbReference type="Proteomes" id="UP000258309"/>
    </source>
</evidence>
<dbReference type="PANTHER" id="PTHR12883:SF0">
    <property type="entry name" value="PAT COMPLEX SUBUNIT CCDC47"/>
    <property type="match status" value="1"/>
</dbReference>
<evidence type="ECO:0000256" key="2">
    <source>
        <dbReference type="ARBA" id="ARBA00022692"/>
    </source>
</evidence>
<feature type="transmembrane region" description="Helical" evidence="6">
    <location>
        <begin position="162"/>
        <end position="178"/>
    </location>
</feature>
<feature type="non-terminal residue" evidence="7">
    <location>
        <position position="1"/>
    </location>
</feature>
<comment type="subcellular location">
    <subcellularLocation>
        <location evidence="1">Membrane</location>
        <topology evidence="1">Single-pass membrane protein</topology>
    </subcellularLocation>
</comment>
<gene>
    <name evidence="7" type="ORF">B7463_g6362</name>
</gene>
<feature type="non-terminal residue" evidence="7">
    <location>
        <position position="518"/>
    </location>
</feature>
<evidence type="ECO:0008006" key="9">
    <source>
        <dbReference type="Google" id="ProtNLM"/>
    </source>
</evidence>
<dbReference type="PANTHER" id="PTHR12883">
    <property type="entry name" value="ADIPOCYTE-SPECIFIC PROTEIN 4-RELATED"/>
    <property type="match status" value="1"/>
</dbReference>
<name>A0A3E2H959_SCYLI</name>
<evidence type="ECO:0000256" key="3">
    <source>
        <dbReference type="ARBA" id="ARBA00022989"/>
    </source>
</evidence>
<comment type="caution">
    <text evidence="7">The sequence shown here is derived from an EMBL/GenBank/DDBJ whole genome shotgun (WGS) entry which is preliminary data.</text>
</comment>
<evidence type="ECO:0000256" key="6">
    <source>
        <dbReference type="SAM" id="Phobius"/>
    </source>
</evidence>
<dbReference type="InterPro" id="IPR012879">
    <property type="entry name" value="CCDC47"/>
</dbReference>
<dbReference type="EMBL" id="NCSJ02000112">
    <property type="protein sequence ID" value="RFU29976.1"/>
    <property type="molecule type" value="Genomic_DNA"/>
</dbReference>
<proteinExistence type="predicted"/>
<organism evidence="7 8">
    <name type="scientific">Scytalidium lignicola</name>
    <name type="common">Hyphomycete</name>
    <dbReference type="NCBI Taxonomy" id="5539"/>
    <lineage>
        <taxon>Eukaryota</taxon>
        <taxon>Fungi</taxon>
        <taxon>Dikarya</taxon>
        <taxon>Ascomycota</taxon>
        <taxon>Pezizomycotina</taxon>
        <taxon>Leotiomycetes</taxon>
        <taxon>Leotiomycetes incertae sedis</taxon>
        <taxon>Scytalidium</taxon>
    </lineage>
</organism>
<dbReference type="OrthoDB" id="10039147at2759"/>
<evidence type="ECO:0000313" key="7">
    <source>
        <dbReference type="EMBL" id="RFU29976.1"/>
    </source>
</evidence>
<reference evidence="7 8" key="1">
    <citation type="submission" date="2018-05" db="EMBL/GenBank/DDBJ databases">
        <title>Draft genome sequence of Scytalidium lignicola DSM 105466, a ubiquitous saprotrophic fungus.</title>
        <authorList>
            <person name="Buettner E."/>
            <person name="Gebauer A.M."/>
            <person name="Hofrichter M."/>
            <person name="Liers C."/>
            <person name="Kellner H."/>
        </authorList>
    </citation>
    <scope>NUCLEOTIDE SEQUENCE [LARGE SCALE GENOMIC DNA]</scope>
    <source>
        <strain evidence="7 8">DSM 105466</strain>
    </source>
</reference>
<keyword evidence="8" id="KW-1185">Reference proteome</keyword>
<dbReference type="AlphaFoldDB" id="A0A3E2H959"/>